<name>A0ABY8X8N8_9BACL</name>
<feature type="domain" description="General stress protein 17M-like" evidence="3">
    <location>
        <begin position="24"/>
        <end position="93"/>
    </location>
</feature>
<gene>
    <name evidence="4" type="ORF">QPK24_06475</name>
</gene>
<dbReference type="PANTHER" id="PTHR38463:SF1">
    <property type="entry name" value="STRESS RESPONSE PROTEIN YSNF"/>
    <property type="match status" value="1"/>
</dbReference>
<dbReference type="InterPro" id="IPR052967">
    <property type="entry name" value="Stress_Response_Assoc"/>
</dbReference>
<dbReference type="RefSeq" id="WP_285747175.1">
    <property type="nucleotide sequence ID" value="NZ_CP127162.1"/>
</dbReference>
<dbReference type="InterPro" id="IPR025889">
    <property type="entry name" value="GSP17M-like_dom"/>
</dbReference>
<evidence type="ECO:0000313" key="4">
    <source>
        <dbReference type="EMBL" id="WIV20334.1"/>
    </source>
</evidence>
<dbReference type="InterPro" id="IPR019060">
    <property type="entry name" value="DUF2382"/>
</dbReference>
<protein>
    <submittedName>
        <fullName evidence="4">YsnF/AvaK domain-containing protein</fullName>
    </submittedName>
</protein>
<evidence type="ECO:0000259" key="3">
    <source>
        <dbReference type="Pfam" id="PF11181"/>
    </source>
</evidence>
<dbReference type="Proteomes" id="UP001236415">
    <property type="component" value="Chromosome"/>
</dbReference>
<accession>A0ABY8X8N8</accession>
<dbReference type="Pfam" id="PF09557">
    <property type="entry name" value="DUF2382"/>
    <property type="match status" value="1"/>
</dbReference>
<dbReference type="EMBL" id="CP127162">
    <property type="protein sequence ID" value="WIV20334.1"/>
    <property type="molecule type" value="Genomic_DNA"/>
</dbReference>
<feature type="region of interest" description="Disordered" evidence="1">
    <location>
        <begin position="331"/>
        <end position="382"/>
    </location>
</feature>
<feature type="domain" description="DUF2382" evidence="2">
    <location>
        <begin position="238"/>
        <end position="346"/>
    </location>
</feature>
<keyword evidence="5" id="KW-1185">Reference proteome</keyword>
<feature type="compositionally biased region" description="Basic and acidic residues" evidence="1">
    <location>
        <begin position="338"/>
        <end position="351"/>
    </location>
</feature>
<dbReference type="PANTHER" id="PTHR38463">
    <property type="entry name" value="STRESS RESPONSE PROTEIN YSNF"/>
    <property type="match status" value="1"/>
</dbReference>
<feature type="region of interest" description="Disordered" evidence="1">
    <location>
        <begin position="188"/>
        <end position="212"/>
    </location>
</feature>
<feature type="compositionally biased region" description="Polar residues" evidence="1">
    <location>
        <begin position="188"/>
        <end position="198"/>
    </location>
</feature>
<dbReference type="Pfam" id="PF11181">
    <property type="entry name" value="YflT"/>
    <property type="match status" value="1"/>
</dbReference>
<sequence>MLNKNTNHLEDVKKTDKVHANERIVGSFRTEEEASRAIEQLKAKGYSVDDISVIAKDKKDMKAISDETGTKAPEGVATGATAGGLVGGIAGLLAGLGLMAIPVFGPIMVAGPIAVTLTGTAVGAGAGGLVGGLIGLGIPEDEAKEYESNVKEGQILVLVEDKADTRNSVHDIFRNNNATNAHLFNRNQQGVRNSSVTSTPDTAAANADRRTATDLDRKVTPENVGNGRFDSGEDEKTMRLREEQLDVSKNKAKVGEVEVHKEVVEEQKTIDVPVSHEEVVIERKAVHDNATNEPIGKDESIRIPVSEEQVEVNKRNVVTGEVEVHKETVQNTEQVQDTVKREEARISREGEPAVNADVDATTARDGLNRGTVNDTAVNRPRR</sequence>
<evidence type="ECO:0000259" key="2">
    <source>
        <dbReference type="Pfam" id="PF09557"/>
    </source>
</evidence>
<dbReference type="NCBIfam" id="TIGR02271">
    <property type="entry name" value="YsnF/AvaK domain"/>
    <property type="match status" value="1"/>
</dbReference>
<evidence type="ECO:0000313" key="5">
    <source>
        <dbReference type="Proteomes" id="UP001236415"/>
    </source>
</evidence>
<proteinExistence type="predicted"/>
<evidence type="ECO:0000256" key="1">
    <source>
        <dbReference type="SAM" id="MobiDB-lite"/>
    </source>
</evidence>
<reference evidence="4 5" key="1">
    <citation type="submission" date="2023-06" db="EMBL/GenBank/DDBJ databases">
        <title>Paenibacillus polygonum sp. nov., an endophytic bacterium, isolated from Polygonum lapathifolium L. in Nanji Wetland National Nature Reserve, South of Poyang Lake, Jiangxi Province, China.</title>
        <authorList>
            <person name="Yu Z."/>
        </authorList>
    </citation>
    <scope>NUCLEOTIDE SEQUENCE [LARGE SCALE GENOMIC DNA]</scope>
    <source>
        <strain evidence="4 5">C31</strain>
    </source>
</reference>
<organism evidence="4 5">
    <name type="scientific">Paenibacillus polygoni</name>
    <dbReference type="NCBI Taxonomy" id="3050112"/>
    <lineage>
        <taxon>Bacteria</taxon>
        <taxon>Bacillati</taxon>
        <taxon>Bacillota</taxon>
        <taxon>Bacilli</taxon>
        <taxon>Bacillales</taxon>
        <taxon>Paenibacillaceae</taxon>
        <taxon>Paenibacillus</taxon>
    </lineage>
</organism>